<comment type="caution">
    <text evidence="4">The sequence shown here is derived from an EMBL/GenBank/DDBJ whole genome shotgun (WGS) entry which is preliminary data.</text>
</comment>
<dbReference type="EMBL" id="QWIT01000322">
    <property type="protein sequence ID" value="RMZ25982.1"/>
    <property type="molecule type" value="Genomic_DNA"/>
</dbReference>
<dbReference type="OrthoDB" id="426133at2759"/>
<reference evidence="4 5" key="1">
    <citation type="journal article" date="2018" name="BMC Genomics">
        <title>Genomic evidence for intraspecific hybridization in a clonal and extremely halotolerant yeast.</title>
        <authorList>
            <person name="Gostincar C."/>
            <person name="Stajich J.E."/>
            <person name="Zupancic J."/>
            <person name="Zalar P."/>
            <person name="Gunde-Cimerman N."/>
        </authorList>
    </citation>
    <scope>NUCLEOTIDE SEQUENCE [LARGE SCALE GENOMIC DNA]</scope>
    <source>
        <strain evidence="4 5">EXF-120</strain>
    </source>
</reference>
<proteinExistence type="predicted"/>
<accession>A0A3M7IKP8</accession>
<dbReference type="CDD" id="cd01831">
    <property type="entry name" value="Endoglucanase_E_like"/>
    <property type="match status" value="1"/>
</dbReference>
<sequence length="629" mass="65544">MNLLTACLALASPLISASPTPPRGPPHQGTPPFRYLGRVNPATRELTWPATGVEFAFIGSSANVPLANITGTNSIDLTIDNDEPIVIDNVTGPFISTPTSLSHGYHTVQLRKKSEASFGSIFLGDLTTIDGLKASHHLNPHHNHVKRMEIIGDSISVGYGEDGSFPCTNTAAVEDGPNTYGAMTAAALDAEYSIVAWSGKGLIRNYVSPEPDTSPTMPELWTRWGAHDPDNSYPFPPSSPAVDLVVINLGTNDFGYLLTSPANGTSYPARPPITQAQWTSATVAFAHEVLAHYPGAELFLTSSPMLSDDYPGGGQNQHSTQSAALRAAVQEIGEEQAHFVNFPPQSTETLGCDYHPSVQEHEVMAGILTEAHSAIIQPLPNPTRPGLNLTDLLTTQALEFRSRGPVHVVVLPRETVLAGVGQGVVFVAPVAGVVEPVGRGAGVEEGGAHGGVVGGGGVGVGAEVLFRVPEGSAVGLVVEEAPGQHVRVQARPGVHGVRARRGVGDGPFGDGGEGRVGPGADHGFAAVRVGDVFFQGVEGVRGAKVVFGQEDGGGLAVLEPDHRVLPVADVVAEADVEDFLSEVEGVEVEPEGVDCAVALVDHDEDGGRVGPAKGRRSIVGSGEMPFVLA</sequence>
<evidence type="ECO:0000259" key="3">
    <source>
        <dbReference type="Pfam" id="PF17996"/>
    </source>
</evidence>
<evidence type="ECO:0000259" key="2">
    <source>
        <dbReference type="Pfam" id="PF13472"/>
    </source>
</evidence>
<feature type="chain" id="PRO_5018265254" description="SGNH hydrolase-type esterase domain-containing protein" evidence="1">
    <location>
        <begin position="18"/>
        <end position="629"/>
    </location>
</feature>
<dbReference type="InterPro" id="IPR013830">
    <property type="entry name" value="SGNH_hydro"/>
</dbReference>
<feature type="domain" description="Carbohydrate esterase 2 N-terminal" evidence="3">
    <location>
        <begin position="35"/>
        <end position="131"/>
    </location>
</feature>
<dbReference type="PANTHER" id="PTHR37834:SF2">
    <property type="entry name" value="ESTERASE, SGNH HYDROLASE-TYPE"/>
    <property type="match status" value="1"/>
</dbReference>
<protein>
    <recommendedName>
        <fullName evidence="6">SGNH hydrolase-type esterase domain-containing protein</fullName>
    </recommendedName>
</protein>
<evidence type="ECO:0008006" key="6">
    <source>
        <dbReference type="Google" id="ProtNLM"/>
    </source>
</evidence>
<evidence type="ECO:0000256" key="1">
    <source>
        <dbReference type="SAM" id="SignalP"/>
    </source>
</evidence>
<dbReference type="Pfam" id="PF13472">
    <property type="entry name" value="Lipase_GDSL_2"/>
    <property type="match status" value="1"/>
</dbReference>
<dbReference type="Gene3D" id="3.40.50.1110">
    <property type="entry name" value="SGNH hydrolase"/>
    <property type="match status" value="1"/>
</dbReference>
<dbReference type="InterPro" id="IPR036514">
    <property type="entry name" value="SGNH_hydro_sf"/>
</dbReference>
<dbReference type="InterPro" id="IPR052762">
    <property type="entry name" value="PCW_deacetylase/CE"/>
</dbReference>
<name>A0A3M7IKP8_HORWE</name>
<feature type="signal peptide" evidence="1">
    <location>
        <begin position="1"/>
        <end position="17"/>
    </location>
</feature>
<dbReference type="InterPro" id="IPR037461">
    <property type="entry name" value="CtCE2-like_dom"/>
</dbReference>
<keyword evidence="1" id="KW-0732">Signal</keyword>
<dbReference type="Gene3D" id="2.60.120.260">
    <property type="entry name" value="Galactose-binding domain-like"/>
    <property type="match status" value="1"/>
</dbReference>
<dbReference type="SUPFAM" id="SSF52266">
    <property type="entry name" value="SGNH hydrolase"/>
    <property type="match status" value="1"/>
</dbReference>
<dbReference type="GO" id="GO:0052689">
    <property type="term" value="F:carboxylic ester hydrolase activity"/>
    <property type="evidence" value="ECO:0007669"/>
    <property type="project" value="InterPro"/>
</dbReference>
<organism evidence="4 5">
    <name type="scientific">Hortaea werneckii</name>
    <name type="common">Black yeast</name>
    <name type="synonym">Cladosporium werneckii</name>
    <dbReference type="NCBI Taxonomy" id="91943"/>
    <lineage>
        <taxon>Eukaryota</taxon>
        <taxon>Fungi</taxon>
        <taxon>Dikarya</taxon>
        <taxon>Ascomycota</taxon>
        <taxon>Pezizomycotina</taxon>
        <taxon>Dothideomycetes</taxon>
        <taxon>Dothideomycetidae</taxon>
        <taxon>Mycosphaerellales</taxon>
        <taxon>Teratosphaeriaceae</taxon>
        <taxon>Hortaea</taxon>
    </lineage>
</organism>
<evidence type="ECO:0000313" key="5">
    <source>
        <dbReference type="Proteomes" id="UP000281677"/>
    </source>
</evidence>
<dbReference type="PANTHER" id="PTHR37834">
    <property type="entry name" value="GDSL-LIKE LIPASE/ACYLHYDROLASE DOMAIN PROTEIN (AFU_ORTHOLOGUE AFUA_2G00620)"/>
    <property type="match status" value="1"/>
</dbReference>
<dbReference type="AlphaFoldDB" id="A0A3M7IKP8"/>
<evidence type="ECO:0000313" key="4">
    <source>
        <dbReference type="EMBL" id="RMZ25982.1"/>
    </source>
</evidence>
<dbReference type="Pfam" id="PF17996">
    <property type="entry name" value="CE2_N"/>
    <property type="match status" value="1"/>
</dbReference>
<dbReference type="Proteomes" id="UP000281677">
    <property type="component" value="Unassembled WGS sequence"/>
</dbReference>
<gene>
    <name evidence="4" type="ORF">D0859_09951</name>
</gene>
<dbReference type="InterPro" id="IPR040794">
    <property type="entry name" value="CE2_N"/>
</dbReference>
<feature type="domain" description="SGNH hydrolase-type esterase" evidence="2">
    <location>
        <begin position="151"/>
        <end position="359"/>
    </location>
</feature>
<dbReference type="VEuPathDB" id="FungiDB:BTJ68_00965"/>